<dbReference type="RefSeq" id="WP_344940605.1">
    <property type="nucleotide sequence ID" value="NZ_BAAAZG010000001.1"/>
</dbReference>
<protein>
    <submittedName>
        <fullName evidence="2">Uncharacterized protein</fullName>
    </submittedName>
</protein>
<evidence type="ECO:0000313" key="3">
    <source>
        <dbReference type="Proteomes" id="UP001500683"/>
    </source>
</evidence>
<feature type="transmembrane region" description="Helical" evidence="1">
    <location>
        <begin position="118"/>
        <end position="135"/>
    </location>
</feature>
<keyword evidence="1" id="KW-1133">Transmembrane helix</keyword>
<reference evidence="3" key="1">
    <citation type="journal article" date="2019" name="Int. J. Syst. Evol. Microbiol.">
        <title>The Global Catalogue of Microorganisms (GCM) 10K type strain sequencing project: providing services to taxonomists for standard genome sequencing and annotation.</title>
        <authorList>
            <consortium name="The Broad Institute Genomics Platform"/>
            <consortium name="The Broad Institute Genome Sequencing Center for Infectious Disease"/>
            <person name="Wu L."/>
            <person name="Ma J."/>
        </authorList>
    </citation>
    <scope>NUCLEOTIDE SEQUENCE [LARGE SCALE GENOMIC DNA]</scope>
    <source>
        <strain evidence="3">JCM 16702</strain>
    </source>
</reference>
<keyword evidence="1" id="KW-0472">Membrane</keyword>
<keyword evidence="1" id="KW-0812">Transmembrane</keyword>
<organism evidence="2 3">
    <name type="scientific">Actinomadura miaoliensis</name>
    <dbReference type="NCBI Taxonomy" id="430685"/>
    <lineage>
        <taxon>Bacteria</taxon>
        <taxon>Bacillati</taxon>
        <taxon>Actinomycetota</taxon>
        <taxon>Actinomycetes</taxon>
        <taxon>Streptosporangiales</taxon>
        <taxon>Thermomonosporaceae</taxon>
        <taxon>Actinomadura</taxon>
    </lineage>
</organism>
<dbReference type="Proteomes" id="UP001500683">
    <property type="component" value="Unassembled WGS sequence"/>
</dbReference>
<evidence type="ECO:0000313" key="2">
    <source>
        <dbReference type="EMBL" id="GAA4057985.1"/>
    </source>
</evidence>
<name>A0ABP7V2C4_9ACTN</name>
<feature type="transmembrane region" description="Helical" evidence="1">
    <location>
        <begin position="56"/>
        <end position="75"/>
    </location>
</feature>
<proteinExistence type="predicted"/>
<feature type="transmembrane region" description="Helical" evidence="1">
    <location>
        <begin position="95"/>
        <end position="112"/>
    </location>
</feature>
<feature type="transmembrane region" description="Helical" evidence="1">
    <location>
        <begin position="31"/>
        <end position="50"/>
    </location>
</feature>
<keyword evidence="3" id="KW-1185">Reference proteome</keyword>
<dbReference type="EMBL" id="BAAAZG010000001">
    <property type="protein sequence ID" value="GAA4057985.1"/>
    <property type="molecule type" value="Genomic_DNA"/>
</dbReference>
<sequence>METHGSPPSPAEAAAALRAAEQARAAGTAPIPAWFFPAVGLLVAAGMASVMLPGPAAVAVLVVVVAGLLAVNLLYSRRVDGAGIEPRRLTARQGAALGAPLPVAVLACELLDDRWSGVWAVAGVVLACWAIGYGRRHARRVRTAK</sequence>
<comment type="caution">
    <text evidence="2">The sequence shown here is derived from an EMBL/GenBank/DDBJ whole genome shotgun (WGS) entry which is preliminary data.</text>
</comment>
<accession>A0ABP7V2C4</accession>
<evidence type="ECO:0000256" key="1">
    <source>
        <dbReference type="SAM" id="Phobius"/>
    </source>
</evidence>
<gene>
    <name evidence="2" type="ORF">GCM10022214_07660</name>
</gene>